<dbReference type="EMBL" id="FOVI01000004">
    <property type="protein sequence ID" value="SFN37332.1"/>
    <property type="molecule type" value="Genomic_DNA"/>
</dbReference>
<keyword evidence="2" id="KW-1185">Reference proteome</keyword>
<proteinExistence type="predicted"/>
<organism evidence="1 2">
    <name type="scientific">Paenimyroides ummariense</name>
    <dbReference type="NCBI Taxonomy" id="913024"/>
    <lineage>
        <taxon>Bacteria</taxon>
        <taxon>Pseudomonadati</taxon>
        <taxon>Bacteroidota</taxon>
        <taxon>Flavobacteriia</taxon>
        <taxon>Flavobacteriales</taxon>
        <taxon>Flavobacteriaceae</taxon>
        <taxon>Paenimyroides</taxon>
    </lineage>
</organism>
<dbReference type="STRING" id="913024.SAMN05421741_104171"/>
<sequence>MKNLILSAFTLLSVSIYAQDIKTKKIKFYSIMKK</sequence>
<reference evidence="2" key="1">
    <citation type="submission" date="2016-10" db="EMBL/GenBank/DDBJ databases">
        <authorList>
            <person name="Varghese N."/>
            <person name="Submissions S."/>
        </authorList>
    </citation>
    <scope>NUCLEOTIDE SEQUENCE [LARGE SCALE GENOMIC DNA]</scope>
    <source>
        <strain evidence="2">DS-12</strain>
    </source>
</reference>
<dbReference type="AlphaFoldDB" id="A0A1I4YH85"/>
<evidence type="ECO:0000313" key="1">
    <source>
        <dbReference type="EMBL" id="SFN37332.1"/>
    </source>
</evidence>
<accession>A0A1I4YH85</accession>
<dbReference type="Proteomes" id="UP000199036">
    <property type="component" value="Unassembled WGS sequence"/>
</dbReference>
<gene>
    <name evidence="1" type="ORF">SAMN05421741_104171</name>
</gene>
<protein>
    <submittedName>
        <fullName evidence="1">Uncharacterized protein</fullName>
    </submittedName>
</protein>
<evidence type="ECO:0000313" key="2">
    <source>
        <dbReference type="Proteomes" id="UP000199036"/>
    </source>
</evidence>
<name>A0A1I4YH85_9FLAO</name>